<reference evidence="3" key="2">
    <citation type="journal article" date="2021" name="PeerJ">
        <title>Extensive microbial diversity within the chicken gut microbiome revealed by metagenomics and culture.</title>
        <authorList>
            <person name="Gilroy R."/>
            <person name="Ravi A."/>
            <person name="Getino M."/>
            <person name="Pursley I."/>
            <person name="Horton D.L."/>
            <person name="Alikhan N.F."/>
            <person name="Baker D."/>
            <person name="Gharbi K."/>
            <person name="Hall N."/>
            <person name="Watson M."/>
            <person name="Adriaenssens E.M."/>
            <person name="Foster-Nyarko E."/>
            <person name="Jarju S."/>
            <person name="Secka A."/>
            <person name="Antonio M."/>
            <person name="Oren A."/>
            <person name="Chaudhuri R.R."/>
            <person name="La Ragione R."/>
            <person name="Hildebrand F."/>
            <person name="Pallen M.J."/>
        </authorList>
    </citation>
    <scope>NUCLEOTIDE SEQUENCE</scope>
    <source>
        <strain evidence="3">CHK188-20938</strain>
    </source>
</reference>
<accession>A0A9D1P0H6</accession>
<dbReference type="Proteomes" id="UP000824169">
    <property type="component" value="Unassembled WGS sequence"/>
</dbReference>
<evidence type="ECO:0000313" key="4">
    <source>
        <dbReference type="Proteomes" id="UP000824169"/>
    </source>
</evidence>
<dbReference type="EMBL" id="DVOO01000001">
    <property type="protein sequence ID" value="HIV24179.1"/>
    <property type="molecule type" value="Genomic_DNA"/>
</dbReference>
<keyword evidence="2" id="KW-0812">Transmembrane</keyword>
<keyword evidence="2" id="KW-0472">Membrane</keyword>
<evidence type="ECO:0000313" key="3">
    <source>
        <dbReference type="EMBL" id="HIV24179.1"/>
    </source>
</evidence>
<evidence type="ECO:0000256" key="2">
    <source>
        <dbReference type="SAM" id="Phobius"/>
    </source>
</evidence>
<gene>
    <name evidence="3" type="ORF">IAB71_00065</name>
</gene>
<keyword evidence="2" id="KW-1133">Transmembrane helix</keyword>
<sequence length="124" mass="13547">MPVERCMLCGGRLNGNRICTECGMDNKKNDRHYRLNENLSTDTRQGEPGKNGACRSRQPSGNYEQNPGNRQPRGTDGRSRTRGAAAGGWRNSRQSGSSFSGKVVFLIMLLIVILTGVLGFLGES</sequence>
<organism evidence="3 4">
    <name type="scientific">Candidatus Scatomonas pullistercoris</name>
    <dbReference type="NCBI Taxonomy" id="2840920"/>
    <lineage>
        <taxon>Bacteria</taxon>
        <taxon>Bacillati</taxon>
        <taxon>Bacillota</taxon>
        <taxon>Clostridia</taxon>
        <taxon>Lachnospirales</taxon>
        <taxon>Lachnospiraceae</taxon>
        <taxon>Lachnospiraceae incertae sedis</taxon>
        <taxon>Candidatus Scatomonas</taxon>
    </lineage>
</organism>
<feature type="transmembrane region" description="Helical" evidence="2">
    <location>
        <begin position="103"/>
        <end position="122"/>
    </location>
</feature>
<protein>
    <submittedName>
        <fullName evidence="3">Uncharacterized protein</fullName>
    </submittedName>
</protein>
<evidence type="ECO:0000256" key="1">
    <source>
        <dbReference type="SAM" id="MobiDB-lite"/>
    </source>
</evidence>
<comment type="caution">
    <text evidence="3">The sequence shown here is derived from an EMBL/GenBank/DDBJ whole genome shotgun (WGS) entry which is preliminary data.</text>
</comment>
<proteinExistence type="predicted"/>
<feature type="region of interest" description="Disordered" evidence="1">
    <location>
        <begin position="37"/>
        <end position="97"/>
    </location>
</feature>
<feature type="compositionally biased region" description="Polar residues" evidence="1">
    <location>
        <begin position="57"/>
        <end position="69"/>
    </location>
</feature>
<reference evidence="3" key="1">
    <citation type="submission" date="2020-10" db="EMBL/GenBank/DDBJ databases">
        <authorList>
            <person name="Gilroy R."/>
        </authorList>
    </citation>
    <scope>NUCLEOTIDE SEQUENCE</scope>
    <source>
        <strain evidence="3">CHK188-20938</strain>
    </source>
</reference>
<name>A0A9D1P0H6_9FIRM</name>
<dbReference type="AlphaFoldDB" id="A0A9D1P0H6"/>